<dbReference type="Pfam" id="PF07690">
    <property type="entry name" value="MFS_1"/>
    <property type="match status" value="1"/>
</dbReference>
<evidence type="ECO:0000256" key="5">
    <source>
        <dbReference type="ARBA" id="ARBA00023136"/>
    </source>
</evidence>
<feature type="transmembrane region" description="Helical" evidence="6">
    <location>
        <begin position="36"/>
        <end position="59"/>
    </location>
</feature>
<dbReference type="PANTHER" id="PTHR23501">
    <property type="entry name" value="MAJOR FACILITATOR SUPERFAMILY"/>
    <property type="match status" value="1"/>
</dbReference>
<feature type="transmembrane region" description="Helical" evidence="6">
    <location>
        <begin position="188"/>
        <end position="211"/>
    </location>
</feature>
<evidence type="ECO:0000313" key="7">
    <source>
        <dbReference type="EMBL" id="CAG8639554.1"/>
    </source>
</evidence>
<dbReference type="SUPFAM" id="SSF103473">
    <property type="entry name" value="MFS general substrate transporter"/>
    <property type="match status" value="1"/>
</dbReference>
<comment type="caution">
    <text evidence="7">The sequence shown here is derived from an EMBL/GenBank/DDBJ whole genome shotgun (WGS) entry which is preliminary data.</text>
</comment>
<reference evidence="7 8" key="1">
    <citation type="submission" date="2021-06" db="EMBL/GenBank/DDBJ databases">
        <authorList>
            <person name="Kallberg Y."/>
            <person name="Tangrot J."/>
            <person name="Rosling A."/>
        </authorList>
    </citation>
    <scope>NUCLEOTIDE SEQUENCE [LARGE SCALE GENOMIC DNA]</scope>
    <source>
        <strain evidence="7 8">120-4 pot B 10/14</strain>
    </source>
</reference>
<sequence>MRLDIIGIAIIIVSTICILLTLNWGGYTYAWNSPMIVVLLCVGIVGYIIFGFVESFIVVEPIAPRFLQGISFYSFIIYASDYFQVVKEFSATTYRTALIPYILGFSVAAALTGQLYSYTNKITYRLVCLIGSTFMTIGFGLITMWNENSNFSELIGSMIIVGFGAGIICQALLLCYQESIKQKDIASATSLLLFSVALGGVLGNAIIGNLFNNNLIRSLSSLSLPQNFTPQSVYSVYSVQFLPVSSRDLIIHSYLIALQSAFIIYIPMCVLSFIISLLLENIKRSYGE</sequence>
<feature type="transmembrane region" description="Helical" evidence="6">
    <location>
        <begin position="251"/>
        <end position="279"/>
    </location>
</feature>
<dbReference type="Proteomes" id="UP000789901">
    <property type="component" value="Unassembled WGS sequence"/>
</dbReference>
<keyword evidence="5 6" id="KW-0472">Membrane</keyword>
<accession>A0ABN7UPX6</accession>
<dbReference type="Gene3D" id="1.20.1250.20">
    <property type="entry name" value="MFS general substrate transporter like domains"/>
    <property type="match status" value="1"/>
</dbReference>
<keyword evidence="4 6" id="KW-1133">Transmembrane helix</keyword>
<evidence type="ECO:0000256" key="4">
    <source>
        <dbReference type="ARBA" id="ARBA00022989"/>
    </source>
</evidence>
<evidence type="ECO:0000256" key="3">
    <source>
        <dbReference type="ARBA" id="ARBA00022692"/>
    </source>
</evidence>
<feature type="transmembrane region" description="Helical" evidence="6">
    <location>
        <begin position="97"/>
        <end position="116"/>
    </location>
</feature>
<feature type="transmembrane region" description="Helical" evidence="6">
    <location>
        <begin position="123"/>
        <end position="142"/>
    </location>
</feature>
<keyword evidence="3 6" id="KW-0812">Transmembrane</keyword>
<evidence type="ECO:0000256" key="6">
    <source>
        <dbReference type="SAM" id="Phobius"/>
    </source>
</evidence>
<protein>
    <submittedName>
        <fullName evidence="7">17537_t:CDS:1</fullName>
    </submittedName>
</protein>
<dbReference type="EMBL" id="CAJVQB010004563">
    <property type="protein sequence ID" value="CAG8639554.1"/>
    <property type="molecule type" value="Genomic_DNA"/>
</dbReference>
<keyword evidence="8" id="KW-1185">Reference proteome</keyword>
<feature type="transmembrane region" description="Helical" evidence="6">
    <location>
        <begin position="154"/>
        <end position="176"/>
    </location>
</feature>
<feature type="transmembrane region" description="Helical" evidence="6">
    <location>
        <begin position="5"/>
        <end position="24"/>
    </location>
</feature>
<organism evidence="7 8">
    <name type="scientific">Gigaspora margarita</name>
    <dbReference type="NCBI Taxonomy" id="4874"/>
    <lineage>
        <taxon>Eukaryota</taxon>
        <taxon>Fungi</taxon>
        <taxon>Fungi incertae sedis</taxon>
        <taxon>Mucoromycota</taxon>
        <taxon>Glomeromycotina</taxon>
        <taxon>Glomeromycetes</taxon>
        <taxon>Diversisporales</taxon>
        <taxon>Gigasporaceae</taxon>
        <taxon>Gigaspora</taxon>
    </lineage>
</organism>
<comment type="subcellular location">
    <subcellularLocation>
        <location evidence="1">Endomembrane system</location>
        <topology evidence="1">Multi-pass membrane protein</topology>
    </subcellularLocation>
</comment>
<keyword evidence="2" id="KW-0813">Transport</keyword>
<evidence type="ECO:0000256" key="1">
    <source>
        <dbReference type="ARBA" id="ARBA00004127"/>
    </source>
</evidence>
<evidence type="ECO:0000313" key="8">
    <source>
        <dbReference type="Proteomes" id="UP000789901"/>
    </source>
</evidence>
<dbReference type="InterPro" id="IPR036259">
    <property type="entry name" value="MFS_trans_sf"/>
</dbReference>
<evidence type="ECO:0000256" key="2">
    <source>
        <dbReference type="ARBA" id="ARBA00022448"/>
    </source>
</evidence>
<name>A0ABN7UPX6_GIGMA</name>
<dbReference type="InterPro" id="IPR011701">
    <property type="entry name" value="MFS"/>
</dbReference>
<proteinExistence type="predicted"/>
<gene>
    <name evidence="7" type="ORF">GMARGA_LOCUS8772</name>
</gene>
<dbReference type="PANTHER" id="PTHR23501:SF191">
    <property type="entry name" value="VACUOLAR BASIC AMINO ACID TRANSPORTER 4"/>
    <property type="match status" value="1"/>
</dbReference>